<name>A0A0L0GDG9_9EUKA</name>
<dbReference type="InterPro" id="IPR024371">
    <property type="entry name" value="AcetylCoA_trans_1-like"/>
</dbReference>
<evidence type="ECO:0000313" key="8">
    <source>
        <dbReference type="Proteomes" id="UP000054560"/>
    </source>
</evidence>
<dbReference type="PANTHER" id="PTHR12778:SF9">
    <property type="entry name" value="ACETYL-COENZYME A TRANSPORTER 1"/>
    <property type="match status" value="1"/>
</dbReference>
<protein>
    <recommendedName>
        <fullName evidence="9">Acetyl-coenzyme A transporter 1</fullName>
    </recommendedName>
</protein>
<reference evidence="7 8" key="1">
    <citation type="submission" date="2011-02" db="EMBL/GenBank/DDBJ databases">
        <title>The Genome Sequence of Sphaeroforma arctica JP610.</title>
        <authorList>
            <consortium name="The Broad Institute Genome Sequencing Platform"/>
            <person name="Russ C."/>
            <person name="Cuomo C."/>
            <person name="Young S.K."/>
            <person name="Zeng Q."/>
            <person name="Gargeya S."/>
            <person name="Alvarado L."/>
            <person name="Berlin A."/>
            <person name="Chapman S.B."/>
            <person name="Chen Z."/>
            <person name="Freedman E."/>
            <person name="Gellesch M."/>
            <person name="Goldberg J."/>
            <person name="Griggs A."/>
            <person name="Gujja S."/>
            <person name="Heilman E."/>
            <person name="Heiman D."/>
            <person name="Howarth C."/>
            <person name="Mehta T."/>
            <person name="Neiman D."/>
            <person name="Pearson M."/>
            <person name="Roberts A."/>
            <person name="Saif S."/>
            <person name="Shea T."/>
            <person name="Shenoy N."/>
            <person name="Sisk P."/>
            <person name="Stolte C."/>
            <person name="Sykes S."/>
            <person name="White J."/>
            <person name="Yandava C."/>
            <person name="Burger G."/>
            <person name="Gray M.W."/>
            <person name="Holland P.W.H."/>
            <person name="King N."/>
            <person name="Lang F.B.F."/>
            <person name="Roger A.J."/>
            <person name="Ruiz-Trillo I."/>
            <person name="Haas B."/>
            <person name="Nusbaum C."/>
            <person name="Birren B."/>
        </authorList>
    </citation>
    <scope>NUCLEOTIDE SEQUENCE [LARGE SCALE GENOMIC DNA]</scope>
    <source>
        <strain evidence="7 8">JP610</strain>
    </source>
</reference>
<dbReference type="OrthoDB" id="6415790at2759"/>
<dbReference type="Gene3D" id="1.20.1250.20">
    <property type="entry name" value="MFS general substrate transporter like domains"/>
    <property type="match status" value="1"/>
</dbReference>
<feature type="region of interest" description="Disordered" evidence="5">
    <location>
        <begin position="1"/>
        <end position="31"/>
    </location>
</feature>
<keyword evidence="2 6" id="KW-0812">Transmembrane</keyword>
<dbReference type="RefSeq" id="XP_014160200.1">
    <property type="nucleotide sequence ID" value="XM_014304725.1"/>
</dbReference>
<dbReference type="STRING" id="667725.A0A0L0GDG9"/>
<evidence type="ECO:0000256" key="2">
    <source>
        <dbReference type="ARBA" id="ARBA00022692"/>
    </source>
</evidence>
<proteinExistence type="predicted"/>
<dbReference type="EMBL" id="KQ241659">
    <property type="protein sequence ID" value="KNC86298.1"/>
    <property type="molecule type" value="Genomic_DNA"/>
</dbReference>
<feature type="transmembrane region" description="Helical" evidence="6">
    <location>
        <begin position="79"/>
        <end position="103"/>
    </location>
</feature>
<sequence>MSSRLPTEGEAVRQRKQAQTHASQHGRQESSETIELIPSIAHPCSKQDISLHAKSSIALSNMNYNGALSKLTKGDKQNIALLVCLYLLQGIPIGLAFGSVPFLLKQHLSFSDIAIFSFAQYPYSLKILWSPIVDAVYLGNIGRRKSWIIPAQVLCGLLFLTIGQSIDTIIVDPELDIYYFTSIFVLLIICAATQDIAVDGWALELLPPEHREYASTCQTIGLNSGYFLSFTVFLSFNSAEFCNRFIRSEPSELGLLQLGSYMQFWGLLSILVSLWLLVVKKEQPTKVDMTVHESYSLTGLPLSDISGYLGRKVVPGFSAYPSMAVCTGNYVSARL</sequence>
<comment type="subcellular location">
    <subcellularLocation>
        <location evidence="1">Membrane</location>
        <topology evidence="1">Multi-pass membrane protein</topology>
    </subcellularLocation>
</comment>
<dbReference type="InterPro" id="IPR004752">
    <property type="entry name" value="AmpG_permease/AT-1"/>
</dbReference>
<evidence type="ECO:0000256" key="6">
    <source>
        <dbReference type="SAM" id="Phobius"/>
    </source>
</evidence>
<keyword evidence="4 6" id="KW-0472">Membrane</keyword>
<dbReference type="Proteomes" id="UP000054560">
    <property type="component" value="Unassembled WGS sequence"/>
</dbReference>
<feature type="transmembrane region" description="Helical" evidence="6">
    <location>
        <begin position="258"/>
        <end position="279"/>
    </location>
</feature>
<evidence type="ECO:0000256" key="5">
    <source>
        <dbReference type="SAM" id="MobiDB-lite"/>
    </source>
</evidence>
<evidence type="ECO:0000256" key="4">
    <source>
        <dbReference type="ARBA" id="ARBA00023136"/>
    </source>
</evidence>
<feature type="transmembrane region" description="Helical" evidence="6">
    <location>
        <begin position="219"/>
        <end position="238"/>
    </location>
</feature>
<dbReference type="SUPFAM" id="SSF103473">
    <property type="entry name" value="MFS general substrate transporter"/>
    <property type="match status" value="1"/>
</dbReference>
<feature type="transmembrane region" description="Helical" evidence="6">
    <location>
        <begin position="123"/>
        <end position="141"/>
    </location>
</feature>
<dbReference type="GO" id="GO:0008521">
    <property type="term" value="F:acetyl-CoA transmembrane transporter activity"/>
    <property type="evidence" value="ECO:0007669"/>
    <property type="project" value="InterPro"/>
</dbReference>
<dbReference type="PANTHER" id="PTHR12778">
    <property type="entry name" value="SOLUTE CARRIER FAMILY 33 ACETYL-COA TRANSPORTER -RELATED"/>
    <property type="match status" value="1"/>
</dbReference>
<organism evidence="7 8">
    <name type="scientific">Sphaeroforma arctica JP610</name>
    <dbReference type="NCBI Taxonomy" id="667725"/>
    <lineage>
        <taxon>Eukaryota</taxon>
        <taxon>Ichthyosporea</taxon>
        <taxon>Ichthyophonida</taxon>
        <taxon>Sphaeroforma</taxon>
    </lineage>
</organism>
<feature type="transmembrane region" description="Helical" evidence="6">
    <location>
        <begin position="177"/>
        <end position="198"/>
    </location>
</feature>
<accession>A0A0L0GDG9</accession>
<dbReference type="Pfam" id="PF13000">
    <property type="entry name" value="Acatn"/>
    <property type="match status" value="1"/>
</dbReference>
<dbReference type="GO" id="GO:0016020">
    <property type="term" value="C:membrane"/>
    <property type="evidence" value="ECO:0007669"/>
    <property type="project" value="UniProtKB-SubCell"/>
</dbReference>
<keyword evidence="8" id="KW-1185">Reference proteome</keyword>
<evidence type="ECO:0008006" key="9">
    <source>
        <dbReference type="Google" id="ProtNLM"/>
    </source>
</evidence>
<dbReference type="GeneID" id="25902064"/>
<feature type="transmembrane region" description="Helical" evidence="6">
    <location>
        <begin position="153"/>
        <end position="171"/>
    </location>
</feature>
<evidence type="ECO:0000256" key="1">
    <source>
        <dbReference type="ARBA" id="ARBA00004141"/>
    </source>
</evidence>
<dbReference type="eggNOG" id="KOG3574">
    <property type="taxonomic scope" value="Eukaryota"/>
</dbReference>
<keyword evidence="3 6" id="KW-1133">Transmembrane helix</keyword>
<dbReference type="InterPro" id="IPR036259">
    <property type="entry name" value="MFS_trans_sf"/>
</dbReference>
<evidence type="ECO:0000256" key="3">
    <source>
        <dbReference type="ARBA" id="ARBA00022989"/>
    </source>
</evidence>
<evidence type="ECO:0000313" key="7">
    <source>
        <dbReference type="EMBL" id="KNC86298.1"/>
    </source>
</evidence>
<dbReference type="AlphaFoldDB" id="A0A0L0GDG9"/>
<dbReference type="GO" id="GO:0035348">
    <property type="term" value="P:acetyl-CoA transmembrane transport"/>
    <property type="evidence" value="ECO:0007669"/>
    <property type="project" value="InterPro"/>
</dbReference>
<gene>
    <name evidence="7" type="ORF">SARC_01560</name>
</gene>